<proteinExistence type="predicted"/>
<name>A0A0A9YS77_LYGHE</name>
<dbReference type="InterPro" id="IPR016197">
    <property type="entry name" value="Chromo-like_dom_sf"/>
</dbReference>
<protein>
    <submittedName>
        <fullName evidence="3">AT-rich interactive domain-containing protein 4B</fullName>
    </submittedName>
</protein>
<dbReference type="Gene3D" id="2.30.30.140">
    <property type="match status" value="1"/>
</dbReference>
<gene>
    <name evidence="3" type="primary">ARID4B</name>
    <name evidence="3" type="ORF">CM83_100738</name>
    <name evidence="4" type="ORF">g.14006</name>
</gene>
<feature type="region of interest" description="Disordered" evidence="1">
    <location>
        <begin position="48"/>
        <end position="74"/>
    </location>
</feature>
<reference evidence="3" key="2">
    <citation type="submission" date="2014-07" db="EMBL/GenBank/DDBJ databases">
        <authorList>
            <person name="Hull J."/>
        </authorList>
    </citation>
    <scope>NUCLEOTIDE SEQUENCE</scope>
</reference>
<reference evidence="4" key="3">
    <citation type="journal article" date="2016" name="Gigascience">
        <title>De novo construction of an expanded transcriptome assembly for the western tarnished plant bug, Lygus hesperus.</title>
        <authorList>
            <person name="Tassone E.E."/>
            <person name="Geib S.M."/>
            <person name="Hall B."/>
            <person name="Fabrick J.A."/>
            <person name="Brent C.S."/>
            <person name="Hull J.J."/>
        </authorList>
    </citation>
    <scope>NUCLEOTIDE SEQUENCE</scope>
</reference>
<dbReference type="EMBL" id="GDHC01007149">
    <property type="protein sequence ID" value="JAQ11480.1"/>
    <property type="molecule type" value="Transcribed_RNA"/>
</dbReference>
<dbReference type="AlphaFoldDB" id="A0A0A9YS77"/>
<organism evidence="3">
    <name type="scientific">Lygus hesperus</name>
    <name type="common">Western plant bug</name>
    <dbReference type="NCBI Taxonomy" id="30085"/>
    <lineage>
        <taxon>Eukaryota</taxon>
        <taxon>Metazoa</taxon>
        <taxon>Ecdysozoa</taxon>
        <taxon>Arthropoda</taxon>
        <taxon>Hexapoda</taxon>
        <taxon>Insecta</taxon>
        <taxon>Pterygota</taxon>
        <taxon>Neoptera</taxon>
        <taxon>Paraneoptera</taxon>
        <taxon>Hemiptera</taxon>
        <taxon>Heteroptera</taxon>
        <taxon>Panheteroptera</taxon>
        <taxon>Cimicomorpha</taxon>
        <taxon>Miridae</taxon>
        <taxon>Mirini</taxon>
        <taxon>Lygus</taxon>
    </lineage>
</organism>
<evidence type="ECO:0000313" key="3">
    <source>
        <dbReference type="EMBL" id="JAG33953.1"/>
    </source>
</evidence>
<dbReference type="InterPro" id="IPR025995">
    <property type="entry name" value="Tudor-knot"/>
</dbReference>
<dbReference type="Pfam" id="PF11717">
    <property type="entry name" value="Tudor-knot"/>
    <property type="match status" value="1"/>
</dbReference>
<evidence type="ECO:0000313" key="4">
    <source>
        <dbReference type="EMBL" id="JAQ11480.1"/>
    </source>
</evidence>
<evidence type="ECO:0000256" key="1">
    <source>
        <dbReference type="SAM" id="MobiDB-lite"/>
    </source>
</evidence>
<sequence length="480" mass="52526">PTAAPTAAVDTLPHESSLSYMMNCITNRLSTLARTSFNFTTHTAAAAAASTHPSHPHDQPSHCPSSVHQPLSHQSTNSMLVKISRTPPEPTSTLSRLQRCYGPVTLLNSVQRGAKEFIYESEGPLQNLQCTQILIHYLGWNCRWDEWIPAISTRIVPQYGRTLGKRTGPDFLVNRVKPLPAPPPPLFLSGPLRSTADELLRLPWQRAVDSVTQNSVYYLEHSSPSATHPPTPHSSPNTLLWWYSNPIFHRPSNPPAAGAAGLTSNPHFPTSAAASKSQLHGAVLHQRSTVFWISAADDQDDTPPVVTSPLSHSDIYDDLDDDDDNDDRYSVFTAVLPSPGSTASDSHTHPRLNHPTLLCGAAVHTNPLYYHYNSILERFLLNIDPVSNYCGGSRRLHHPTYHPTLTHSLRCPCLHQHLPNLYGNSAAAALAESAASVPPLESVSVAHCADSDRMFVNLHDVDPPPPILYALPTYPGARAI</sequence>
<evidence type="ECO:0000259" key="2">
    <source>
        <dbReference type="Pfam" id="PF11717"/>
    </source>
</evidence>
<feature type="domain" description="Tudor-knot" evidence="2">
    <location>
        <begin position="133"/>
        <end position="150"/>
    </location>
</feature>
<dbReference type="EMBL" id="GBHO01009651">
    <property type="protein sequence ID" value="JAG33953.1"/>
    <property type="molecule type" value="Transcribed_RNA"/>
</dbReference>
<feature type="non-terminal residue" evidence="3">
    <location>
        <position position="1"/>
    </location>
</feature>
<accession>A0A0A9YS77</accession>
<reference evidence="3" key="1">
    <citation type="journal article" date="2014" name="PLoS ONE">
        <title>Transcriptome-Based Identification of ABC Transporters in the Western Tarnished Plant Bug Lygus hesperus.</title>
        <authorList>
            <person name="Hull J.J."/>
            <person name="Chaney K."/>
            <person name="Geib S.M."/>
            <person name="Fabrick J.A."/>
            <person name="Brent C.S."/>
            <person name="Walsh D."/>
            <person name="Lavine L.C."/>
        </authorList>
    </citation>
    <scope>NUCLEOTIDE SEQUENCE</scope>
</reference>
<feature type="compositionally biased region" description="Polar residues" evidence="1">
    <location>
        <begin position="62"/>
        <end position="74"/>
    </location>
</feature>
<dbReference type="SUPFAM" id="SSF54160">
    <property type="entry name" value="Chromo domain-like"/>
    <property type="match status" value="1"/>
</dbReference>
<dbReference type="GO" id="GO:0005694">
    <property type="term" value="C:chromosome"/>
    <property type="evidence" value="ECO:0007669"/>
    <property type="project" value="UniProtKB-ARBA"/>
</dbReference>